<proteinExistence type="predicted"/>
<protein>
    <submittedName>
        <fullName evidence="1">Uncharacterized protein</fullName>
    </submittedName>
</protein>
<evidence type="ECO:0000313" key="1">
    <source>
        <dbReference type="EMBL" id="GLI39153.1"/>
    </source>
</evidence>
<dbReference type="EMBL" id="BSDS01000002">
    <property type="protein sequence ID" value="GLI39153.1"/>
    <property type="molecule type" value="Genomic_DNA"/>
</dbReference>
<comment type="caution">
    <text evidence="1">The sequence shown here is derived from an EMBL/GenBank/DDBJ whole genome shotgun (WGS) entry which is preliminary data.</text>
</comment>
<name>A0A9W6G2G7_9BACT</name>
<gene>
    <name evidence="1" type="ORF">GHYDROH2_26540</name>
</gene>
<dbReference type="AlphaFoldDB" id="A0A9W6G2G7"/>
<dbReference type="Proteomes" id="UP001144352">
    <property type="component" value="Unassembled WGS sequence"/>
</dbReference>
<evidence type="ECO:0000313" key="2">
    <source>
        <dbReference type="Proteomes" id="UP001144352"/>
    </source>
</evidence>
<sequence>MSRAAGHGDDGRGRLARLERHEAVEKEKGTAVGEICFGVGIKQERLR</sequence>
<keyword evidence="2" id="KW-1185">Reference proteome</keyword>
<accession>A0A9W6G2G7</accession>
<reference evidence="1" key="1">
    <citation type="submission" date="2022-12" db="EMBL/GenBank/DDBJ databases">
        <title>Reference genome sequencing for broad-spectrum identification of bacterial and archaeal isolates by mass spectrometry.</title>
        <authorList>
            <person name="Sekiguchi Y."/>
            <person name="Tourlousse D.M."/>
        </authorList>
    </citation>
    <scope>NUCLEOTIDE SEQUENCE</scope>
    <source>
        <strain evidence="1">H2</strain>
    </source>
</reference>
<organism evidence="1 2">
    <name type="scientific">Geobacter hydrogenophilus</name>
    <dbReference type="NCBI Taxonomy" id="40983"/>
    <lineage>
        <taxon>Bacteria</taxon>
        <taxon>Pseudomonadati</taxon>
        <taxon>Thermodesulfobacteriota</taxon>
        <taxon>Desulfuromonadia</taxon>
        <taxon>Geobacterales</taxon>
        <taxon>Geobacteraceae</taxon>
        <taxon>Geobacter</taxon>
    </lineage>
</organism>